<evidence type="ECO:0000313" key="3">
    <source>
        <dbReference type="EMBL" id="MBU3842929.1"/>
    </source>
</evidence>
<dbReference type="EMBL" id="JAHLFN010000073">
    <property type="protein sequence ID" value="MBU3842929.1"/>
    <property type="molecule type" value="Genomic_DNA"/>
</dbReference>
<sequence>MGEKKNVMIFIDYENLHKTLIKNNQNLIGTLFFEKLKKWCEEKCLRILDIKVYCNFDIDDLYQSHHQSKLQEYGIETYHTSNKGKNYSDLKITTDLLEELYENSNIDGFIIISNDKDMTPLIKIIKRYKEFVYLLTNQNSYDINLRNFPDEIYILEETVFKIEEEKIKNEIKNYKKYEENIVKSLEDYVDNTRVLKNRDLEYIIKSNIPYFKLPNYEILYHYKNAVQNLKLEVYKYKYNEKDLYSVYPTSKKEVYLNNNLFVEGDILTKEKAVEFLEKEIEKSYSIVRN</sequence>
<dbReference type="InterPro" id="IPR021139">
    <property type="entry name" value="NYN"/>
</dbReference>
<organism evidence="3 4">
    <name type="scientific">Candidatus Fusobacterium pullicola</name>
    <dbReference type="NCBI Taxonomy" id="2838601"/>
    <lineage>
        <taxon>Bacteria</taxon>
        <taxon>Fusobacteriati</taxon>
        <taxon>Fusobacteriota</taxon>
        <taxon>Fusobacteriia</taxon>
        <taxon>Fusobacteriales</taxon>
        <taxon>Fusobacteriaceae</taxon>
        <taxon>Fusobacterium</taxon>
    </lineage>
</organism>
<proteinExistence type="predicted"/>
<evidence type="ECO:0000313" key="4">
    <source>
        <dbReference type="Proteomes" id="UP000724657"/>
    </source>
</evidence>
<dbReference type="PANTHER" id="PTHR35811">
    <property type="entry name" value="SLR1870 PROTEIN"/>
    <property type="match status" value="1"/>
</dbReference>
<reference evidence="3" key="2">
    <citation type="submission" date="2021-04" db="EMBL/GenBank/DDBJ databases">
        <authorList>
            <person name="Gilroy R."/>
        </authorList>
    </citation>
    <scope>NUCLEOTIDE SEQUENCE</scope>
    <source>
        <strain evidence="3">A6-441</strain>
    </source>
</reference>
<dbReference type="Proteomes" id="UP000724657">
    <property type="component" value="Unassembled WGS sequence"/>
</dbReference>
<keyword evidence="1" id="KW-0175">Coiled coil</keyword>
<dbReference type="Gene3D" id="3.40.50.1010">
    <property type="entry name" value="5'-nuclease"/>
    <property type="match status" value="1"/>
</dbReference>
<reference evidence="3" key="1">
    <citation type="journal article" date="2021" name="PeerJ">
        <title>Extensive microbial diversity within the chicken gut microbiome revealed by metagenomics and culture.</title>
        <authorList>
            <person name="Gilroy R."/>
            <person name="Ravi A."/>
            <person name="Getino M."/>
            <person name="Pursley I."/>
            <person name="Horton D.L."/>
            <person name="Alikhan N.F."/>
            <person name="Baker D."/>
            <person name="Gharbi K."/>
            <person name="Hall N."/>
            <person name="Watson M."/>
            <person name="Adriaenssens E.M."/>
            <person name="Foster-Nyarko E."/>
            <person name="Jarju S."/>
            <person name="Secka A."/>
            <person name="Antonio M."/>
            <person name="Oren A."/>
            <person name="Chaudhuri R.R."/>
            <person name="La Ragione R."/>
            <person name="Hildebrand F."/>
            <person name="Pallen M.J."/>
        </authorList>
    </citation>
    <scope>NUCLEOTIDE SEQUENCE</scope>
    <source>
        <strain evidence="3">A6-441</strain>
    </source>
</reference>
<name>A0A9E2L0R4_9FUSO</name>
<dbReference type="PANTHER" id="PTHR35811:SF1">
    <property type="entry name" value="HTH OST-TYPE DOMAIN-CONTAINING PROTEIN"/>
    <property type="match status" value="1"/>
</dbReference>
<dbReference type="AlphaFoldDB" id="A0A9E2L0R4"/>
<accession>A0A9E2L0R4</accession>
<feature type="coiled-coil region" evidence="1">
    <location>
        <begin position="160"/>
        <end position="187"/>
    </location>
</feature>
<comment type="caution">
    <text evidence="3">The sequence shown here is derived from an EMBL/GenBank/DDBJ whole genome shotgun (WGS) entry which is preliminary data.</text>
</comment>
<gene>
    <name evidence="3" type="ORF">IAA47_08140</name>
</gene>
<dbReference type="GO" id="GO:0004540">
    <property type="term" value="F:RNA nuclease activity"/>
    <property type="evidence" value="ECO:0007669"/>
    <property type="project" value="InterPro"/>
</dbReference>
<evidence type="ECO:0000259" key="2">
    <source>
        <dbReference type="Pfam" id="PF01936"/>
    </source>
</evidence>
<protein>
    <submittedName>
        <fullName evidence="3">NYN domain-containing protein</fullName>
    </submittedName>
</protein>
<feature type="domain" description="NYN" evidence="2">
    <location>
        <begin position="6"/>
        <end position="152"/>
    </location>
</feature>
<evidence type="ECO:0000256" key="1">
    <source>
        <dbReference type="SAM" id="Coils"/>
    </source>
</evidence>
<dbReference type="Pfam" id="PF01936">
    <property type="entry name" value="NYN"/>
    <property type="match status" value="1"/>
</dbReference>